<dbReference type="AlphaFoldDB" id="A0A2T5UD24"/>
<organism evidence="1 2">
    <name type="scientific">Sphingomonas faeni</name>
    <dbReference type="NCBI Taxonomy" id="185950"/>
    <lineage>
        <taxon>Bacteria</taxon>
        <taxon>Pseudomonadati</taxon>
        <taxon>Pseudomonadota</taxon>
        <taxon>Alphaproteobacteria</taxon>
        <taxon>Sphingomonadales</taxon>
        <taxon>Sphingomonadaceae</taxon>
        <taxon>Sphingomonas</taxon>
    </lineage>
</organism>
<evidence type="ECO:0000313" key="1">
    <source>
        <dbReference type="EMBL" id="PTW49364.1"/>
    </source>
</evidence>
<evidence type="ECO:0000313" key="2">
    <source>
        <dbReference type="Proteomes" id="UP000244013"/>
    </source>
</evidence>
<sequence length="201" mass="21569">MALVYPIPFPSQAPATQRLTLNRRQSATESPFTYAVQVVDTAAQWAFEWSWPIMSHVKAEALTGWLLSLKGQIGTFTYRPRQALTSGLTGRTLAIQGYASNDAISVAGWAANASSGLRAGQFFQLGKQLLRIVDANAGADANGRVTISFEPSLRANIAAATPVNFASPAGEFRLSISDGYGYTLDPNKLPDLGSFTAREVI</sequence>
<accession>A0A2T5UD24</accession>
<dbReference type="Proteomes" id="UP000244013">
    <property type="component" value="Unassembled WGS sequence"/>
</dbReference>
<proteinExistence type="predicted"/>
<reference evidence="1 2" key="1">
    <citation type="submission" date="2018-04" db="EMBL/GenBank/DDBJ databases">
        <title>Genomic Encyclopedia of Type Strains, Phase III (KMG-III): the genomes of soil and plant-associated and newly described type strains.</title>
        <authorList>
            <person name="Whitman W."/>
        </authorList>
    </citation>
    <scope>NUCLEOTIDE SEQUENCE [LARGE SCALE GENOMIC DNA]</scope>
    <source>
        <strain evidence="1 2">MA-olki</strain>
    </source>
</reference>
<protein>
    <submittedName>
        <fullName evidence="1">Uncharacterized protein</fullName>
    </submittedName>
</protein>
<comment type="caution">
    <text evidence="1">The sequence shown here is derived from an EMBL/GenBank/DDBJ whole genome shotgun (WGS) entry which is preliminary data.</text>
</comment>
<dbReference type="EMBL" id="QAYE01000001">
    <property type="protein sequence ID" value="PTW49364.1"/>
    <property type="molecule type" value="Genomic_DNA"/>
</dbReference>
<name>A0A2T5UD24_9SPHN</name>
<gene>
    <name evidence="1" type="ORF">C8J25_101872</name>
</gene>